<reference evidence="2" key="1">
    <citation type="submission" date="2022-10" db="EMBL/GenBank/DDBJ databases">
        <title>Genome assembly of Pristionchus species.</title>
        <authorList>
            <person name="Yoshida K."/>
            <person name="Sommer R.J."/>
        </authorList>
    </citation>
    <scope>NUCLEOTIDE SEQUENCE [LARGE SCALE GENOMIC DNA]</scope>
    <source>
        <strain evidence="2">RS5460</strain>
    </source>
</reference>
<protein>
    <submittedName>
        <fullName evidence="1">Uncharacterized protein</fullName>
    </submittedName>
</protein>
<dbReference type="AlphaFoldDB" id="A0AAN5ICH4"/>
<dbReference type="Proteomes" id="UP001328107">
    <property type="component" value="Unassembled WGS sequence"/>
</dbReference>
<sequence length="62" mass="7143">SGQMKSEGFSLIQEHHSIGPRLQDSVGEMKLEDDDSSLDIFQRTFSRSRIIDRINSKRVHLN</sequence>
<organism evidence="1 2">
    <name type="scientific">Pristionchus mayeri</name>
    <dbReference type="NCBI Taxonomy" id="1317129"/>
    <lineage>
        <taxon>Eukaryota</taxon>
        <taxon>Metazoa</taxon>
        <taxon>Ecdysozoa</taxon>
        <taxon>Nematoda</taxon>
        <taxon>Chromadorea</taxon>
        <taxon>Rhabditida</taxon>
        <taxon>Rhabditina</taxon>
        <taxon>Diplogasteromorpha</taxon>
        <taxon>Diplogasteroidea</taxon>
        <taxon>Neodiplogasteridae</taxon>
        <taxon>Pristionchus</taxon>
    </lineage>
</organism>
<feature type="non-terminal residue" evidence="1">
    <location>
        <position position="1"/>
    </location>
</feature>
<keyword evidence="2" id="KW-1185">Reference proteome</keyword>
<accession>A0AAN5ICH4</accession>
<evidence type="ECO:0000313" key="1">
    <source>
        <dbReference type="EMBL" id="GMR57676.1"/>
    </source>
</evidence>
<dbReference type="EMBL" id="BTRK01000006">
    <property type="protein sequence ID" value="GMR57676.1"/>
    <property type="molecule type" value="Genomic_DNA"/>
</dbReference>
<gene>
    <name evidence="1" type="ORF">PMAYCL1PPCAC_27871</name>
</gene>
<proteinExistence type="predicted"/>
<name>A0AAN5ICH4_9BILA</name>
<feature type="non-terminal residue" evidence="1">
    <location>
        <position position="62"/>
    </location>
</feature>
<evidence type="ECO:0000313" key="2">
    <source>
        <dbReference type="Proteomes" id="UP001328107"/>
    </source>
</evidence>
<comment type="caution">
    <text evidence="1">The sequence shown here is derived from an EMBL/GenBank/DDBJ whole genome shotgun (WGS) entry which is preliminary data.</text>
</comment>